<dbReference type="InterPro" id="IPR018060">
    <property type="entry name" value="HTH_AraC"/>
</dbReference>
<protein>
    <submittedName>
        <fullName evidence="5">AraC family ligand binding domain-containing protein</fullName>
    </submittedName>
</protein>
<dbReference type="SUPFAM" id="SSF46689">
    <property type="entry name" value="Homeodomain-like"/>
    <property type="match status" value="2"/>
</dbReference>
<dbReference type="InterPro" id="IPR050204">
    <property type="entry name" value="AraC_XylS_family_regulators"/>
</dbReference>
<evidence type="ECO:0000256" key="3">
    <source>
        <dbReference type="ARBA" id="ARBA00023163"/>
    </source>
</evidence>
<evidence type="ECO:0000313" key="6">
    <source>
        <dbReference type="Proteomes" id="UP001602119"/>
    </source>
</evidence>
<dbReference type="SMART" id="SM00342">
    <property type="entry name" value="HTH_ARAC"/>
    <property type="match status" value="1"/>
</dbReference>
<dbReference type="PANTHER" id="PTHR46796">
    <property type="entry name" value="HTH-TYPE TRANSCRIPTIONAL ACTIVATOR RHAS-RELATED"/>
    <property type="match status" value="1"/>
</dbReference>
<feature type="domain" description="HTH araC/xylS-type" evidence="4">
    <location>
        <begin position="180"/>
        <end position="277"/>
    </location>
</feature>
<dbReference type="InterPro" id="IPR003313">
    <property type="entry name" value="AraC-bd"/>
</dbReference>
<dbReference type="PANTHER" id="PTHR46796:SF2">
    <property type="entry name" value="TRANSCRIPTIONAL REGULATORY PROTEIN"/>
    <property type="match status" value="1"/>
</dbReference>
<keyword evidence="1" id="KW-0805">Transcription regulation</keyword>
<keyword evidence="6" id="KW-1185">Reference proteome</keyword>
<organism evidence="5 6">
    <name type="scientific">Microtetraspora fusca</name>
    <dbReference type="NCBI Taxonomy" id="1997"/>
    <lineage>
        <taxon>Bacteria</taxon>
        <taxon>Bacillati</taxon>
        <taxon>Actinomycetota</taxon>
        <taxon>Actinomycetes</taxon>
        <taxon>Streptosporangiales</taxon>
        <taxon>Streptosporangiaceae</taxon>
        <taxon>Microtetraspora</taxon>
    </lineage>
</organism>
<reference evidence="5 6" key="1">
    <citation type="submission" date="2024-10" db="EMBL/GenBank/DDBJ databases">
        <title>The Natural Products Discovery Center: Release of the First 8490 Sequenced Strains for Exploring Actinobacteria Biosynthetic Diversity.</title>
        <authorList>
            <person name="Kalkreuter E."/>
            <person name="Kautsar S.A."/>
            <person name="Yang D."/>
            <person name="Bader C.D."/>
            <person name="Teijaro C.N."/>
            <person name="Fluegel L."/>
            <person name="Davis C.M."/>
            <person name="Simpson J.R."/>
            <person name="Lauterbach L."/>
            <person name="Steele A.D."/>
            <person name="Gui C."/>
            <person name="Meng S."/>
            <person name="Li G."/>
            <person name="Viehrig K."/>
            <person name="Ye F."/>
            <person name="Su P."/>
            <person name="Kiefer A.F."/>
            <person name="Nichols A."/>
            <person name="Cepeda A.J."/>
            <person name="Yan W."/>
            <person name="Fan B."/>
            <person name="Jiang Y."/>
            <person name="Adhikari A."/>
            <person name="Zheng C.-J."/>
            <person name="Schuster L."/>
            <person name="Cowan T.M."/>
            <person name="Smanski M.J."/>
            <person name="Chevrette M.G."/>
            <person name="De Carvalho L.P.S."/>
            <person name="Shen B."/>
        </authorList>
    </citation>
    <scope>NUCLEOTIDE SEQUENCE [LARGE SCALE GENOMIC DNA]</scope>
    <source>
        <strain evidence="5 6">NPDC001281</strain>
    </source>
</reference>
<sequence length="281" mass="30545">MTVRGDRAGGEWARYGRSPGQPVEAMHAHFERHVYHRHSHDTYSFGVTDEGAQSFTCRGAGHTSAAGMVMAFNPEDAHDGHASSTGGFTYRMVHIGPELIRDALGDAFGRAAGLPLFRDPVLPAPELARALRRAAAALLDGAEPLLRDEALALAIVSAARRAGGVTWSPPRLAGPRRIAERARRVLAESFRTDVGAAELAELAGGSRFAVYRAFRSAYGMAPSDYLRQLRLREARRLLARGWTAADAAAEAGFADQSHLNRWFVRCFGITPGRYREAALRP</sequence>
<evidence type="ECO:0000256" key="1">
    <source>
        <dbReference type="ARBA" id="ARBA00023015"/>
    </source>
</evidence>
<dbReference type="EMBL" id="JBIAXI010000015">
    <property type="protein sequence ID" value="MFF4775977.1"/>
    <property type="molecule type" value="Genomic_DNA"/>
</dbReference>
<keyword evidence="2" id="KW-0238">DNA-binding</keyword>
<accession>A0ABW6V9H1</accession>
<evidence type="ECO:0000313" key="5">
    <source>
        <dbReference type="EMBL" id="MFF4775977.1"/>
    </source>
</evidence>
<name>A0ABW6V9H1_MICFU</name>
<evidence type="ECO:0000256" key="2">
    <source>
        <dbReference type="ARBA" id="ARBA00023125"/>
    </source>
</evidence>
<dbReference type="Pfam" id="PF02311">
    <property type="entry name" value="AraC_binding"/>
    <property type="match status" value="1"/>
</dbReference>
<dbReference type="Pfam" id="PF12833">
    <property type="entry name" value="HTH_18"/>
    <property type="match status" value="1"/>
</dbReference>
<dbReference type="InterPro" id="IPR037923">
    <property type="entry name" value="HTH-like"/>
</dbReference>
<proteinExistence type="predicted"/>
<dbReference type="PROSITE" id="PS01124">
    <property type="entry name" value="HTH_ARAC_FAMILY_2"/>
    <property type="match status" value="1"/>
</dbReference>
<dbReference type="RefSeq" id="WP_387344263.1">
    <property type="nucleotide sequence ID" value="NZ_JBIAXI010000015.1"/>
</dbReference>
<dbReference type="Proteomes" id="UP001602119">
    <property type="component" value="Unassembled WGS sequence"/>
</dbReference>
<dbReference type="SUPFAM" id="SSF51215">
    <property type="entry name" value="Regulatory protein AraC"/>
    <property type="match status" value="1"/>
</dbReference>
<keyword evidence="3" id="KW-0804">Transcription</keyword>
<dbReference type="Gene3D" id="1.10.10.60">
    <property type="entry name" value="Homeodomain-like"/>
    <property type="match status" value="2"/>
</dbReference>
<gene>
    <name evidence="5" type="ORF">ACFY05_24285</name>
</gene>
<comment type="caution">
    <text evidence="5">The sequence shown here is derived from an EMBL/GenBank/DDBJ whole genome shotgun (WGS) entry which is preliminary data.</text>
</comment>
<dbReference type="InterPro" id="IPR009057">
    <property type="entry name" value="Homeodomain-like_sf"/>
</dbReference>
<evidence type="ECO:0000259" key="4">
    <source>
        <dbReference type="PROSITE" id="PS01124"/>
    </source>
</evidence>